<evidence type="ECO:0000259" key="3">
    <source>
        <dbReference type="Pfam" id="PF13472"/>
    </source>
</evidence>
<organism evidence="4 5">
    <name type="scientific">Streptomyces evansiae</name>
    <dbReference type="NCBI Taxonomy" id="3075535"/>
    <lineage>
        <taxon>Bacteria</taxon>
        <taxon>Bacillati</taxon>
        <taxon>Actinomycetota</taxon>
        <taxon>Actinomycetes</taxon>
        <taxon>Kitasatosporales</taxon>
        <taxon>Streptomycetaceae</taxon>
        <taxon>Streptomyces</taxon>
    </lineage>
</organism>
<gene>
    <name evidence="4" type="ORF">RM574_19045</name>
</gene>
<dbReference type="AlphaFoldDB" id="A0ABD5E859"/>
<protein>
    <submittedName>
        <fullName evidence="4">SGNH/GDSL hydrolase family protein</fullName>
    </submittedName>
</protein>
<keyword evidence="2" id="KW-1133">Transmembrane helix</keyword>
<dbReference type="EMBL" id="JAVRER010000030">
    <property type="protein sequence ID" value="MDT0417584.1"/>
    <property type="molecule type" value="Genomic_DNA"/>
</dbReference>
<dbReference type="InterPro" id="IPR036514">
    <property type="entry name" value="SGNH_hydro_sf"/>
</dbReference>
<accession>A0ABD5E859</accession>
<dbReference type="CDD" id="cd01830">
    <property type="entry name" value="XynE_like"/>
    <property type="match status" value="1"/>
</dbReference>
<dbReference type="InterPro" id="IPR053140">
    <property type="entry name" value="GDSL_Rv0518-like"/>
</dbReference>
<dbReference type="SUPFAM" id="SSF52266">
    <property type="entry name" value="SGNH hydrolase"/>
    <property type="match status" value="1"/>
</dbReference>
<feature type="domain" description="SGNH hydrolase-type esterase" evidence="3">
    <location>
        <begin position="233"/>
        <end position="421"/>
    </location>
</feature>
<dbReference type="PANTHER" id="PTHR43784">
    <property type="entry name" value="GDSL-LIKE LIPASE/ACYLHYDROLASE, PUTATIVE (AFU_ORTHOLOGUE AFUA_2G00820)-RELATED"/>
    <property type="match status" value="1"/>
</dbReference>
<name>A0ABD5E859_9ACTN</name>
<comment type="caution">
    <text evidence="4">The sequence shown here is derived from an EMBL/GenBank/DDBJ whole genome shotgun (WGS) entry which is preliminary data.</text>
</comment>
<keyword evidence="2" id="KW-0812">Transmembrane</keyword>
<evidence type="ECO:0000256" key="2">
    <source>
        <dbReference type="SAM" id="Phobius"/>
    </source>
</evidence>
<proteinExistence type="predicted"/>
<dbReference type="RefSeq" id="WP_043254830.1">
    <property type="nucleotide sequence ID" value="NZ_JAVRER010000030.1"/>
</dbReference>
<dbReference type="Pfam" id="PF13472">
    <property type="entry name" value="Lipase_GDSL_2"/>
    <property type="match status" value="1"/>
</dbReference>
<keyword evidence="2" id="KW-0472">Membrane</keyword>
<sequence>MTKRHGYGVLAAVAALVVLCSTAIFLLVTGTGRGKDEDTVTAAPPAARGSAAPASSGNWVGTWSAPPSGAEPGTLIDGLAGRSVRNVVHTSVAGEATRVTLSNLYGQQPLSITSATVALAAAPGSPTAAAGTLRRLTFGGATTVVIPAGGQRVSDAVRMSVPGDADLLVTTYSPLASGPVTFHAQARQTSYLAEGDRTRDPDGAAYTAQSSYWRYVTAVDVLSRRLAGTLVTLGDSLTDGLRSTSGANHRWPDRLARRLANEQGAPRYSVVNAGISGNRVLLAGAGRPADNPAALDRFDRDVLGRSGAKAVFIDLGINDILRAPQQYDARRIVDGLRELTARAHAKGLHVVGATLMPFEGHRGYTVRGEQTRQAVNAEIRSGRVFDAYADFDRGLRDQAHPTRLAAAYDSGDHLHLNDAGYLRMAETVNVADLRGAAPAQL</sequence>
<feature type="region of interest" description="Disordered" evidence="1">
    <location>
        <begin position="35"/>
        <end position="59"/>
    </location>
</feature>
<evidence type="ECO:0000313" key="4">
    <source>
        <dbReference type="EMBL" id="MDT0417584.1"/>
    </source>
</evidence>
<feature type="transmembrane region" description="Helical" evidence="2">
    <location>
        <begin position="7"/>
        <end position="28"/>
    </location>
</feature>
<reference evidence="5" key="1">
    <citation type="submission" date="2023-07" db="EMBL/GenBank/DDBJ databases">
        <title>30 novel species of actinomycetes from the DSMZ collection.</title>
        <authorList>
            <person name="Nouioui I."/>
        </authorList>
    </citation>
    <scope>NUCLEOTIDE SEQUENCE [LARGE SCALE GENOMIC DNA]</scope>
    <source>
        <strain evidence="5">DSM 41982</strain>
    </source>
</reference>
<feature type="compositionally biased region" description="Low complexity" evidence="1">
    <location>
        <begin position="42"/>
        <end position="57"/>
    </location>
</feature>
<dbReference type="PANTHER" id="PTHR43784:SF2">
    <property type="entry name" value="GDSL-LIKE LIPASE_ACYLHYDROLASE, PUTATIVE (AFU_ORTHOLOGUE AFUA_2G00820)-RELATED"/>
    <property type="match status" value="1"/>
</dbReference>
<dbReference type="InterPro" id="IPR013830">
    <property type="entry name" value="SGNH_hydro"/>
</dbReference>
<keyword evidence="4" id="KW-0378">Hydrolase</keyword>
<dbReference type="Proteomes" id="UP001183607">
    <property type="component" value="Unassembled WGS sequence"/>
</dbReference>
<dbReference type="Gene3D" id="3.40.50.1110">
    <property type="entry name" value="SGNH hydrolase"/>
    <property type="match status" value="1"/>
</dbReference>
<evidence type="ECO:0000256" key="1">
    <source>
        <dbReference type="SAM" id="MobiDB-lite"/>
    </source>
</evidence>
<evidence type="ECO:0000313" key="5">
    <source>
        <dbReference type="Proteomes" id="UP001183607"/>
    </source>
</evidence>
<dbReference type="GO" id="GO:0016787">
    <property type="term" value="F:hydrolase activity"/>
    <property type="evidence" value="ECO:0007669"/>
    <property type="project" value="UniProtKB-KW"/>
</dbReference>